<keyword evidence="4" id="KW-1185">Reference proteome</keyword>
<dbReference type="EMBL" id="KB908966">
    <property type="protein sequence ID" value="EOB13816.1"/>
    <property type="molecule type" value="Genomic_DNA"/>
</dbReference>
<evidence type="ECO:0000313" key="4">
    <source>
        <dbReference type="Proteomes" id="UP000016927"/>
    </source>
</evidence>
<evidence type="ECO:0000259" key="2">
    <source>
        <dbReference type="Pfam" id="PF16192"/>
    </source>
</evidence>
<comment type="similarity">
    <text evidence="1">Belongs to the glycosyltransferase 39 family.</text>
</comment>
<dbReference type="PANTHER" id="PTHR10050">
    <property type="entry name" value="DOLICHYL-PHOSPHATE-MANNOSE--PROTEIN MANNOSYLTRANSFERASE"/>
    <property type="match status" value="1"/>
</dbReference>
<protein>
    <recommendedName>
        <fullName evidence="1">Dolichyl-phosphate-mannose--protein mannosyltransferase</fullName>
        <ecNumber evidence="1">2.4.1.109</ecNumber>
    </recommendedName>
</protein>
<accession>R0KSS9</accession>
<keyword evidence="1" id="KW-0256">Endoplasmic reticulum</keyword>
<feature type="transmembrane region" description="Helical" evidence="1">
    <location>
        <begin position="7"/>
        <end position="26"/>
    </location>
</feature>
<organism evidence="3 4">
    <name type="scientific">Nosema bombycis (strain CQ1 / CVCC 102059)</name>
    <name type="common">Microsporidian parasite</name>
    <name type="synonym">Pebrine of silkworm</name>
    <dbReference type="NCBI Taxonomy" id="578461"/>
    <lineage>
        <taxon>Eukaryota</taxon>
        <taxon>Fungi</taxon>
        <taxon>Fungi incertae sedis</taxon>
        <taxon>Microsporidia</taxon>
        <taxon>Nosematidae</taxon>
        <taxon>Nosema</taxon>
    </lineage>
</organism>
<reference evidence="3 4" key="1">
    <citation type="journal article" date="2013" name="BMC Genomics">
        <title>Comparative genomics of parasitic silkworm microsporidia reveal an association between genome expansion and host adaptation.</title>
        <authorList>
            <person name="Pan G."/>
            <person name="Xu J."/>
            <person name="Li T."/>
            <person name="Xia Q."/>
            <person name="Liu S.L."/>
            <person name="Zhang G."/>
            <person name="Li S."/>
            <person name="Li C."/>
            <person name="Liu H."/>
            <person name="Yang L."/>
            <person name="Liu T."/>
            <person name="Zhang X."/>
            <person name="Wu Z."/>
            <person name="Fan W."/>
            <person name="Dang X."/>
            <person name="Xiang H."/>
            <person name="Tao M."/>
            <person name="Li Y."/>
            <person name="Hu J."/>
            <person name="Li Z."/>
            <person name="Lin L."/>
            <person name="Luo J."/>
            <person name="Geng L."/>
            <person name="Wang L."/>
            <person name="Long M."/>
            <person name="Wan Y."/>
            <person name="He N."/>
            <person name="Zhang Z."/>
            <person name="Lu C."/>
            <person name="Keeling P.J."/>
            <person name="Wang J."/>
            <person name="Xiang Z."/>
            <person name="Zhou Z."/>
        </authorList>
    </citation>
    <scope>NUCLEOTIDE SEQUENCE [LARGE SCALE GENOMIC DNA]</scope>
    <source>
        <strain evidence="4">CQ1 / CVCC 102059</strain>
    </source>
</reference>
<dbReference type="PANTHER" id="PTHR10050:SF46">
    <property type="entry name" value="PROTEIN O-MANNOSYL-TRANSFERASE 2"/>
    <property type="match status" value="1"/>
</dbReference>
<name>R0KSS9_NOSB1</name>
<evidence type="ECO:0000256" key="1">
    <source>
        <dbReference type="RuleBase" id="RU367007"/>
    </source>
</evidence>
<feature type="domain" description="Protein O-mannosyl-transferase C-terminal four TM" evidence="2">
    <location>
        <begin position="9"/>
        <end position="94"/>
    </location>
</feature>
<comment type="catalytic activity">
    <reaction evidence="1">
        <text>a di-trans,poly-cis-dolichyl beta-D-mannosyl phosphate + L-threonyl-[protein] = 3-O-(alpha-D-mannosyl)-L-threonyl-[protein] + a di-trans,poly-cis-dolichyl phosphate + H(+)</text>
        <dbReference type="Rhea" id="RHEA:53396"/>
        <dbReference type="Rhea" id="RHEA-COMP:11060"/>
        <dbReference type="Rhea" id="RHEA-COMP:13547"/>
        <dbReference type="Rhea" id="RHEA-COMP:19498"/>
        <dbReference type="Rhea" id="RHEA-COMP:19501"/>
        <dbReference type="ChEBI" id="CHEBI:15378"/>
        <dbReference type="ChEBI" id="CHEBI:30013"/>
        <dbReference type="ChEBI" id="CHEBI:57683"/>
        <dbReference type="ChEBI" id="CHEBI:58211"/>
        <dbReference type="ChEBI" id="CHEBI:137323"/>
        <dbReference type="EC" id="2.4.1.109"/>
    </reaction>
</comment>
<comment type="subcellular location">
    <subcellularLocation>
        <location evidence="1">Endoplasmic reticulum membrane</location>
        <topology evidence="1">Multi-pass membrane protein</topology>
    </subcellularLocation>
</comment>
<gene>
    <name evidence="3" type="primary">POMT2</name>
    <name evidence="3" type="ORF">NBO_58g0020</name>
</gene>
<feature type="transmembrane region" description="Helical" evidence="1">
    <location>
        <begin position="32"/>
        <end position="50"/>
    </location>
</feature>
<comment type="caution">
    <text evidence="1">Lacks conserved residue(s) required for the propagation of feature annotation.</text>
</comment>
<comment type="catalytic activity">
    <reaction evidence="1">
        <text>a di-trans,poly-cis-dolichyl beta-D-mannosyl phosphate + L-seryl-[protein] = 3-O-(alpha-D-mannosyl)-L-seryl-[protein] + a di-trans,poly-cis-dolichyl phosphate + H(+)</text>
        <dbReference type="Rhea" id="RHEA:17377"/>
        <dbReference type="Rhea" id="RHEA-COMP:9863"/>
        <dbReference type="Rhea" id="RHEA-COMP:13546"/>
        <dbReference type="Rhea" id="RHEA-COMP:19498"/>
        <dbReference type="Rhea" id="RHEA-COMP:19501"/>
        <dbReference type="ChEBI" id="CHEBI:15378"/>
        <dbReference type="ChEBI" id="CHEBI:29999"/>
        <dbReference type="ChEBI" id="CHEBI:57683"/>
        <dbReference type="ChEBI" id="CHEBI:58211"/>
        <dbReference type="ChEBI" id="CHEBI:137321"/>
        <dbReference type="EC" id="2.4.1.109"/>
    </reaction>
</comment>
<keyword evidence="1" id="KW-1133">Transmembrane helix</keyword>
<dbReference type="Proteomes" id="UP000016927">
    <property type="component" value="Unassembled WGS sequence"/>
</dbReference>
<keyword evidence="1" id="KW-0472">Membrane</keyword>
<dbReference type="OrthoDB" id="292747at2759"/>
<evidence type="ECO:0000313" key="3">
    <source>
        <dbReference type="EMBL" id="EOB13816.1"/>
    </source>
</evidence>
<dbReference type="UniPathway" id="UPA00378"/>
<keyword evidence="1 3" id="KW-0808">Transferase</keyword>
<dbReference type="HOGENOM" id="CLU_2360266_0_0_1"/>
<keyword evidence="1" id="KW-0812">Transmembrane</keyword>
<feature type="transmembrane region" description="Helical" evidence="1">
    <location>
        <begin position="57"/>
        <end position="80"/>
    </location>
</feature>
<dbReference type="EC" id="2.4.1.109" evidence="1"/>
<dbReference type="AlphaFoldDB" id="R0KSS9"/>
<dbReference type="VEuPathDB" id="MicrosporidiaDB:NBO_58g0020"/>
<dbReference type="InterPro" id="IPR027005">
    <property type="entry name" value="PMT-like"/>
</dbReference>
<comment type="pathway">
    <text evidence="1">Protein modification; protein glycosylation.</text>
</comment>
<keyword evidence="1" id="KW-0328">Glycosyltransferase</keyword>
<dbReference type="GO" id="GO:0005789">
    <property type="term" value="C:endoplasmic reticulum membrane"/>
    <property type="evidence" value="ECO:0007669"/>
    <property type="project" value="UniProtKB-SubCell"/>
</dbReference>
<proteinExistence type="inferred from homology"/>
<dbReference type="STRING" id="578461.R0KSS9"/>
<dbReference type="Pfam" id="PF16192">
    <property type="entry name" value="PMT_4TMC"/>
    <property type="match status" value="1"/>
</dbReference>
<comment type="function">
    <text evidence="1">Transfers mannose from Dol-P-mannose to Ser or Thr residues on proteins.</text>
</comment>
<dbReference type="InterPro" id="IPR032421">
    <property type="entry name" value="PMT_4TMC"/>
</dbReference>
<dbReference type="GO" id="GO:0004169">
    <property type="term" value="F:dolichyl-phosphate-mannose-protein mannosyltransferase activity"/>
    <property type="evidence" value="ECO:0007669"/>
    <property type="project" value="UniProtKB-UniRule"/>
</dbReference>
<sequence>MAKSEGFVVFLSFGGWCFHYLPFFLVGRVLYFHHYYPALFFSIFSIGYMLKGVRLEYLKIYVLACVVSYLLYSGLTYGFVNEHFISKLKIVPTWDY</sequence>